<proteinExistence type="predicted"/>
<organism evidence="2 3">
    <name type="scientific">Pseudomonas syringae pv. avii</name>
    <dbReference type="NCBI Taxonomy" id="663959"/>
    <lineage>
        <taxon>Bacteria</taxon>
        <taxon>Pseudomonadati</taxon>
        <taxon>Pseudomonadota</taxon>
        <taxon>Gammaproteobacteria</taxon>
        <taxon>Pseudomonadales</taxon>
        <taxon>Pseudomonadaceae</taxon>
        <taxon>Pseudomonas</taxon>
        <taxon>Pseudomonas syringae</taxon>
    </lineage>
</organism>
<sequence>MRECREVSGRSQAFIVFISVFVMKINYTKTRYKQIYENKFLFVLCCAVLCCAVQGGGRNVRLSRLPGPAFQERMSGRQQLLRIACNDVAKGDLLAGIS</sequence>
<gene>
    <name evidence="2" type="ORF">CFBP3846_00544</name>
</gene>
<reference evidence="2 3" key="1">
    <citation type="submission" date="2017-11" db="EMBL/GenBank/DDBJ databases">
        <authorList>
            <person name="Blom J."/>
        </authorList>
    </citation>
    <scope>NUCLEOTIDE SEQUENCE [LARGE SCALE GENOMIC DNA]</scope>
    <source>
        <strain evidence="2 3">CFBP3846</strain>
    </source>
</reference>
<evidence type="ECO:0000256" key="1">
    <source>
        <dbReference type="SAM" id="Phobius"/>
    </source>
</evidence>
<dbReference type="Proteomes" id="UP000239665">
    <property type="component" value="Chromosome 1"/>
</dbReference>
<feature type="transmembrane region" description="Helical" evidence="1">
    <location>
        <begin position="40"/>
        <end position="57"/>
    </location>
</feature>
<feature type="transmembrane region" description="Helical" evidence="1">
    <location>
        <begin position="12"/>
        <end position="28"/>
    </location>
</feature>
<protein>
    <submittedName>
        <fullName evidence="2">Membrane protein</fullName>
    </submittedName>
</protein>
<keyword evidence="1" id="KW-1133">Transmembrane helix</keyword>
<evidence type="ECO:0000313" key="2">
    <source>
        <dbReference type="EMBL" id="SOS24983.1"/>
    </source>
</evidence>
<keyword evidence="1" id="KW-0472">Membrane</keyword>
<keyword evidence="1" id="KW-0812">Transmembrane</keyword>
<keyword evidence="3" id="KW-1185">Reference proteome</keyword>
<evidence type="ECO:0000313" key="3">
    <source>
        <dbReference type="Proteomes" id="UP000239665"/>
    </source>
</evidence>
<dbReference type="EMBL" id="LT963402">
    <property type="protein sequence ID" value="SOS24983.1"/>
    <property type="molecule type" value="Genomic_DNA"/>
</dbReference>
<accession>A0ABY1U3P6</accession>
<name>A0ABY1U3P6_PSESX</name>